<evidence type="ECO:0000313" key="2">
    <source>
        <dbReference type="Proteomes" id="UP000006163"/>
    </source>
</evidence>
<reference evidence="1 2" key="1">
    <citation type="journal article" date="2012" name="J. Bacteriol.">
        <title>Whole-Genome Sequences of Borrelia bissettii, Borrelia valaisiana, and Borrelia spielmanii.</title>
        <authorList>
            <person name="Schutzer S.E."/>
            <person name="Fraser-Liggett C.M."/>
            <person name="Qiu W.G."/>
            <person name="Kraiczy P."/>
            <person name="Mongodin E.F."/>
            <person name="Dunn J.J."/>
            <person name="Luft B.J."/>
            <person name="Casjens S.R."/>
        </authorList>
    </citation>
    <scope>NUCLEOTIDE SEQUENCE [LARGE SCALE GENOMIC DNA]</scope>
    <source>
        <strain evidence="1 2">VS116</strain>
        <plasmid evidence="1">VS116_lp17</plasmid>
    </source>
</reference>
<dbReference type="AlphaFoldDB" id="C0R8V9"/>
<name>C0R8V9_BORVA</name>
<proteinExistence type="predicted"/>
<sequence length="59" mass="7049">MPSFKLSLTLHKNKASESYILFCNINVTHDFIKFIPPYLNYFAIVLVSLCDFYCYDHFY</sequence>
<dbReference type="EMBL" id="CP001439">
    <property type="protein sequence ID" value="ACN52893.1"/>
    <property type="molecule type" value="Genomic_DNA"/>
</dbReference>
<keyword evidence="2" id="KW-1185">Reference proteome</keyword>
<gene>
    <name evidence="1" type="ORF">BVAVS116_D0004</name>
</gene>
<evidence type="ECO:0000313" key="1">
    <source>
        <dbReference type="EMBL" id="ACN52893.1"/>
    </source>
</evidence>
<dbReference type="Proteomes" id="UP000006163">
    <property type="component" value="Plasmid VS116_lp17"/>
</dbReference>
<geneLocation type="plasmid" evidence="1 2">
    <name>VS116_lp17</name>
</geneLocation>
<accession>C0R8V9</accession>
<dbReference type="HOGENOM" id="CLU_2951154_0_0_12"/>
<keyword evidence="1" id="KW-0614">Plasmid</keyword>
<organism evidence="1 2">
    <name type="scientific">Borreliella valaisiana VS116</name>
    <dbReference type="NCBI Taxonomy" id="445987"/>
    <lineage>
        <taxon>Bacteria</taxon>
        <taxon>Pseudomonadati</taxon>
        <taxon>Spirochaetota</taxon>
        <taxon>Spirochaetia</taxon>
        <taxon>Spirochaetales</taxon>
        <taxon>Borreliaceae</taxon>
        <taxon>Borreliella</taxon>
    </lineage>
</organism>
<protein>
    <submittedName>
        <fullName evidence="1">Uncharacterized protein</fullName>
    </submittedName>
</protein>